<dbReference type="PANTHER" id="PTHR34610">
    <property type="entry name" value="SSL7007 PROTEIN"/>
    <property type="match status" value="1"/>
</dbReference>
<dbReference type="Proteomes" id="UP000093111">
    <property type="component" value="Unassembled WGS sequence"/>
</dbReference>
<comment type="caution">
    <text evidence="2">The sequence shown here is derived from an EMBL/GenBank/DDBJ whole genome shotgun (WGS) entry which is preliminary data.</text>
</comment>
<dbReference type="RefSeq" id="WP_068957584.1">
    <property type="nucleotide sequence ID" value="NZ_LGLV01000017.1"/>
</dbReference>
<gene>
    <name evidence="2" type="ORF">ADU59_24710</name>
</gene>
<dbReference type="SUPFAM" id="SSF88723">
    <property type="entry name" value="PIN domain-like"/>
    <property type="match status" value="1"/>
</dbReference>
<keyword evidence="3" id="KW-1185">Reference proteome</keyword>
<dbReference type="NCBIfam" id="TIGR00305">
    <property type="entry name" value="putative toxin-antitoxin system toxin component, PIN family"/>
    <property type="match status" value="1"/>
</dbReference>
<dbReference type="InterPro" id="IPR002716">
    <property type="entry name" value="PIN_dom"/>
</dbReference>
<dbReference type="CDD" id="cd09854">
    <property type="entry name" value="PIN_VapC-like"/>
    <property type="match status" value="1"/>
</dbReference>
<dbReference type="InterPro" id="IPR029060">
    <property type="entry name" value="PIN-like_dom_sf"/>
</dbReference>
<evidence type="ECO:0000313" key="2">
    <source>
        <dbReference type="EMBL" id="OBZ92922.1"/>
    </source>
</evidence>
<proteinExistence type="predicted"/>
<dbReference type="EMBL" id="LGLV01000017">
    <property type="protein sequence ID" value="OBZ92922.1"/>
    <property type="molecule type" value="Genomic_DNA"/>
</dbReference>
<name>A0A1C7NVB4_9HYPH</name>
<dbReference type="Pfam" id="PF13470">
    <property type="entry name" value="PIN_3"/>
    <property type="match status" value="1"/>
</dbReference>
<dbReference type="InterPro" id="IPR002850">
    <property type="entry name" value="PIN_toxin-like"/>
</dbReference>
<dbReference type="AlphaFoldDB" id="A0A1C7NVB4"/>
<reference evidence="2 3" key="1">
    <citation type="journal article" date="2016" name="Syst. Appl. Microbiol.">
        <title>Pararhizobium polonicum sp. nov. isolated from tumors on stone fruit rootstocks.</title>
        <authorList>
            <person name="Pulawska J."/>
            <person name="Kuzmanovic N."/>
            <person name="Willems A."/>
            <person name="Pothier J.F."/>
        </authorList>
    </citation>
    <scope>NUCLEOTIDE SEQUENCE [LARGE SCALE GENOMIC DNA]</scope>
    <source>
        <strain evidence="2 3">F5.1</strain>
    </source>
</reference>
<feature type="domain" description="PIN" evidence="1">
    <location>
        <begin position="2"/>
        <end position="115"/>
    </location>
</feature>
<evidence type="ECO:0000313" key="3">
    <source>
        <dbReference type="Proteomes" id="UP000093111"/>
    </source>
</evidence>
<accession>A0A1C7NVB4</accession>
<organism evidence="2 3">
    <name type="scientific">Pararhizobium polonicum</name>
    <dbReference type="NCBI Taxonomy" id="1612624"/>
    <lineage>
        <taxon>Bacteria</taxon>
        <taxon>Pseudomonadati</taxon>
        <taxon>Pseudomonadota</taxon>
        <taxon>Alphaproteobacteria</taxon>
        <taxon>Hyphomicrobiales</taxon>
        <taxon>Rhizobiaceae</taxon>
        <taxon>Rhizobium/Agrobacterium group</taxon>
        <taxon>Pararhizobium</taxon>
    </lineage>
</organism>
<dbReference type="OrthoDB" id="5243920at2"/>
<sequence>MIVVDANVVLSAFRSSNGASHILVRKMIGGEVPFSVSPAVALEYEDLLKRPGILGDNSWVRHDEIDTVLDAVFSRARLVSPWFRFRPFLNDPKDDLYIECALAAGANIIVSSDRHFHHPAVEAFGLKVIRAGEFVAEMTRRR</sequence>
<dbReference type="PANTHER" id="PTHR34610:SF3">
    <property type="entry name" value="SSL7007 PROTEIN"/>
    <property type="match status" value="1"/>
</dbReference>
<evidence type="ECO:0000259" key="1">
    <source>
        <dbReference type="Pfam" id="PF13470"/>
    </source>
</evidence>
<protein>
    <recommendedName>
        <fullName evidence="1">PIN domain-containing protein</fullName>
    </recommendedName>
</protein>
<dbReference type="STRING" id="1612624.ADU59_24710"/>